<dbReference type="PANTHER" id="PTHR44688:SF16">
    <property type="entry name" value="DNA-BINDING TRANSCRIPTIONAL ACTIVATOR DEVR_DOSR"/>
    <property type="match status" value="1"/>
</dbReference>
<dbReference type="SMART" id="SM00421">
    <property type="entry name" value="HTH_LUXR"/>
    <property type="match status" value="1"/>
</dbReference>
<evidence type="ECO:0000313" key="5">
    <source>
        <dbReference type="EMBL" id="GER90155.1"/>
    </source>
</evidence>
<dbReference type="PRINTS" id="PR00038">
    <property type="entry name" value="HTHLUXR"/>
</dbReference>
<proteinExistence type="predicted"/>
<dbReference type="InterPro" id="IPR016032">
    <property type="entry name" value="Sig_transdc_resp-reg_C-effctor"/>
</dbReference>
<evidence type="ECO:0000256" key="2">
    <source>
        <dbReference type="ARBA" id="ARBA00023125"/>
    </source>
</evidence>
<protein>
    <recommendedName>
        <fullName evidence="4">HTH luxR-type domain-containing protein</fullName>
    </recommendedName>
</protein>
<evidence type="ECO:0000313" key="6">
    <source>
        <dbReference type="Proteomes" id="UP000326912"/>
    </source>
</evidence>
<dbReference type="InterPro" id="IPR036388">
    <property type="entry name" value="WH-like_DNA-bd_sf"/>
</dbReference>
<keyword evidence="3" id="KW-0804">Transcription</keyword>
<dbReference type="Gene3D" id="1.10.10.10">
    <property type="entry name" value="Winged helix-like DNA-binding domain superfamily/Winged helix DNA-binding domain"/>
    <property type="match status" value="1"/>
</dbReference>
<dbReference type="EMBL" id="BKZW01000002">
    <property type="protein sequence ID" value="GER90155.1"/>
    <property type="molecule type" value="Genomic_DNA"/>
</dbReference>
<organism evidence="5 6">
    <name type="scientific">Dictyobacter vulcani</name>
    <dbReference type="NCBI Taxonomy" id="2607529"/>
    <lineage>
        <taxon>Bacteria</taxon>
        <taxon>Bacillati</taxon>
        <taxon>Chloroflexota</taxon>
        <taxon>Ktedonobacteria</taxon>
        <taxon>Ktedonobacterales</taxon>
        <taxon>Dictyobacteraceae</taxon>
        <taxon>Dictyobacter</taxon>
    </lineage>
</organism>
<dbReference type="RefSeq" id="WP_151757931.1">
    <property type="nucleotide sequence ID" value="NZ_BKZW01000002.1"/>
</dbReference>
<dbReference type="AlphaFoldDB" id="A0A5J4KQK3"/>
<dbReference type="SUPFAM" id="SSF46894">
    <property type="entry name" value="C-terminal effector domain of the bipartite response regulators"/>
    <property type="match status" value="1"/>
</dbReference>
<comment type="caution">
    <text evidence="5">The sequence shown here is derived from an EMBL/GenBank/DDBJ whole genome shotgun (WGS) entry which is preliminary data.</text>
</comment>
<dbReference type="InterPro" id="IPR000792">
    <property type="entry name" value="Tscrpt_reg_LuxR_C"/>
</dbReference>
<dbReference type="GO" id="GO:0003677">
    <property type="term" value="F:DNA binding"/>
    <property type="evidence" value="ECO:0007669"/>
    <property type="project" value="UniProtKB-KW"/>
</dbReference>
<name>A0A5J4KQK3_9CHLR</name>
<evidence type="ECO:0000256" key="3">
    <source>
        <dbReference type="ARBA" id="ARBA00023163"/>
    </source>
</evidence>
<gene>
    <name evidence="5" type="ORF">KDW_43170</name>
</gene>
<dbReference type="GO" id="GO:0006355">
    <property type="term" value="P:regulation of DNA-templated transcription"/>
    <property type="evidence" value="ECO:0007669"/>
    <property type="project" value="InterPro"/>
</dbReference>
<dbReference type="Proteomes" id="UP000326912">
    <property type="component" value="Unassembled WGS sequence"/>
</dbReference>
<keyword evidence="1" id="KW-0805">Transcription regulation</keyword>
<dbReference type="PROSITE" id="PS50043">
    <property type="entry name" value="HTH_LUXR_2"/>
    <property type="match status" value="1"/>
</dbReference>
<keyword evidence="2" id="KW-0238">DNA-binding</keyword>
<dbReference type="CDD" id="cd06170">
    <property type="entry name" value="LuxR_C_like"/>
    <property type="match status" value="1"/>
</dbReference>
<keyword evidence="6" id="KW-1185">Reference proteome</keyword>
<dbReference type="PANTHER" id="PTHR44688">
    <property type="entry name" value="DNA-BINDING TRANSCRIPTIONAL ACTIVATOR DEVR_DOSR"/>
    <property type="match status" value="1"/>
</dbReference>
<evidence type="ECO:0000259" key="4">
    <source>
        <dbReference type="PROSITE" id="PS50043"/>
    </source>
</evidence>
<dbReference type="Pfam" id="PF00196">
    <property type="entry name" value="GerE"/>
    <property type="match status" value="1"/>
</dbReference>
<feature type="domain" description="HTH luxR-type" evidence="4">
    <location>
        <begin position="159"/>
        <end position="224"/>
    </location>
</feature>
<accession>A0A5J4KQK3</accession>
<sequence>MAVKRNSQPDMHQSPFSSRFNSDPIYFSQETVQWSFVRSLLHLFWIGQNLCKQQGDVVESLCREVADITQQKAQLVLKHRDNLEATQEIEPFVDRALISFSVQFCEVNYGILYIAPDDERSTIPAMPFVAAQLLAQVCSWLLYTFEQALFLQGQCQRLDSQVGGSLTKREREVLTLMCRGYTQHCIAEKLSISPTTVGKHRQHIYEQLGVHCERDALFAAYQSGLFSILDFIGTEAPTPQMCHK</sequence>
<reference evidence="5 6" key="1">
    <citation type="submission" date="2019-10" db="EMBL/GenBank/DDBJ databases">
        <title>Dictyobacter vulcani sp. nov., within the class Ktedonobacteria, isolated from soil of volcanic Mt. Zao.</title>
        <authorList>
            <person name="Zheng Y."/>
            <person name="Wang C.M."/>
            <person name="Sakai Y."/>
            <person name="Abe K."/>
            <person name="Yokota A."/>
            <person name="Yabe S."/>
        </authorList>
    </citation>
    <scope>NUCLEOTIDE SEQUENCE [LARGE SCALE GENOMIC DNA]</scope>
    <source>
        <strain evidence="5 6">W12</strain>
    </source>
</reference>
<evidence type="ECO:0000256" key="1">
    <source>
        <dbReference type="ARBA" id="ARBA00023015"/>
    </source>
</evidence>